<dbReference type="SUPFAM" id="SSF116734">
    <property type="entry name" value="DNA methylase specificity domain"/>
    <property type="match status" value="1"/>
</dbReference>
<keyword evidence="1" id="KW-0680">Restriction system</keyword>
<accession>A0ABV2BQK4</accession>
<dbReference type="GO" id="GO:0004519">
    <property type="term" value="F:endonuclease activity"/>
    <property type="evidence" value="ECO:0007669"/>
    <property type="project" value="UniProtKB-KW"/>
</dbReference>
<keyword evidence="4" id="KW-0255">Endonuclease</keyword>
<sequence length="196" mass="22615">MILSEIVELSAGYPFRGKIPETSNSNIYCIQMKDVAENGEINWSHFSEVHLTGKKAPNFLQKDDILISARGKHFTVSFFKQTPEQQLVCAPYFYILRLKPIYQSVILPAFLAWQLKQLPAQDYFIQHAEGSITKSIRRKTLELTPCFITSKHHQASILALDKKIEEEQQTYRELIDNSKQIMHQIAFDLLNDSTLL</sequence>
<evidence type="ECO:0000313" key="5">
    <source>
        <dbReference type="Proteomes" id="UP001548189"/>
    </source>
</evidence>
<keyword evidence="3" id="KW-0175">Coiled coil</keyword>
<name>A0ABV2BQK4_9GAMM</name>
<reference evidence="4 5" key="1">
    <citation type="submission" date="2024-06" db="EMBL/GenBank/DDBJ databases">
        <authorList>
            <person name="Li F."/>
        </authorList>
    </citation>
    <scope>NUCLEOTIDE SEQUENCE [LARGE SCALE GENOMIC DNA]</scope>
    <source>
        <strain evidence="4 5">GXAS 311</strain>
    </source>
</reference>
<dbReference type="RefSeq" id="WP_353873706.1">
    <property type="nucleotide sequence ID" value="NZ_JBEVCJ010000002.1"/>
</dbReference>
<dbReference type="InterPro" id="IPR052021">
    <property type="entry name" value="Type-I_RS_S_subunit"/>
</dbReference>
<protein>
    <submittedName>
        <fullName evidence="4">Restriction endonuclease subunit S</fullName>
    </submittedName>
</protein>
<evidence type="ECO:0000256" key="3">
    <source>
        <dbReference type="SAM" id="Coils"/>
    </source>
</evidence>
<keyword evidence="5" id="KW-1185">Reference proteome</keyword>
<proteinExistence type="predicted"/>
<dbReference type="PANTHER" id="PTHR30408">
    <property type="entry name" value="TYPE-1 RESTRICTION ENZYME ECOKI SPECIFICITY PROTEIN"/>
    <property type="match status" value="1"/>
</dbReference>
<dbReference type="Proteomes" id="UP001548189">
    <property type="component" value="Unassembled WGS sequence"/>
</dbReference>
<keyword evidence="2" id="KW-0238">DNA-binding</keyword>
<organism evidence="4 5">
    <name type="scientific">Aliikangiella maris</name>
    <dbReference type="NCBI Taxonomy" id="3162458"/>
    <lineage>
        <taxon>Bacteria</taxon>
        <taxon>Pseudomonadati</taxon>
        <taxon>Pseudomonadota</taxon>
        <taxon>Gammaproteobacteria</taxon>
        <taxon>Oceanospirillales</taxon>
        <taxon>Pleioneaceae</taxon>
        <taxon>Aliikangiella</taxon>
    </lineage>
</organism>
<keyword evidence="4" id="KW-0540">Nuclease</keyword>
<keyword evidence="4" id="KW-0378">Hydrolase</keyword>
<comment type="caution">
    <text evidence="4">The sequence shown here is derived from an EMBL/GenBank/DDBJ whole genome shotgun (WGS) entry which is preliminary data.</text>
</comment>
<evidence type="ECO:0000313" key="4">
    <source>
        <dbReference type="EMBL" id="MET1254156.1"/>
    </source>
</evidence>
<gene>
    <name evidence="4" type="ORF">ABVT43_03350</name>
</gene>
<dbReference type="InterPro" id="IPR044946">
    <property type="entry name" value="Restrct_endonuc_typeI_TRD_sf"/>
</dbReference>
<feature type="coiled-coil region" evidence="3">
    <location>
        <begin position="157"/>
        <end position="184"/>
    </location>
</feature>
<dbReference type="Gene3D" id="3.90.220.20">
    <property type="entry name" value="DNA methylase specificity domains"/>
    <property type="match status" value="1"/>
</dbReference>
<dbReference type="EMBL" id="JBEVCJ010000002">
    <property type="protein sequence ID" value="MET1254156.1"/>
    <property type="molecule type" value="Genomic_DNA"/>
</dbReference>
<evidence type="ECO:0000256" key="1">
    <source>
        <dbReference type="ARBA" id="ARBA00022747"/>
    </source>
</evidence>
<dbReference type="PANTHER" id="PTHR30408:SF13">
    <property type="entry name" value="TYPE I RESTRICTION ENZYME HINDI SPECIFICITY SUBUNIT"/>
    <property type="match status" value="1"/>
</dbReference>
<evidence type="ECO:0000256" key="2">
    <source>
        <dbReference type="ARBA" id="ARBA00023125"/>
    </source>
</evidence>